<keyword evidence="5" id="KW-1185">Reference proteome</keyword>
<dbReference type="GO" id="GO:0005737">
    <property type="term" value="C:cytoplasm"/>
    <property type="evidence" value="ECO:0007669"/>
    <property type="project" value="TreeGrafter"/>
</dbReference>
<dbReference type="GO" id="GO:0015629">
    <property type="term" value="C:actin cytoskeleton"/>
    <property type="evidence" value="ECO:0007669"/>
    <property type="project" value="TreeGrafter"/>
</dbReference>
<evidence type="ECO:0000256" key="2">
    <source>
        <dbReference type="ARBA" id="ARBA00023054"/>
    </source>
</evidence>
<dbReference type="EMBL" id="CADEAL010001059">
    <property type="protein sequence ID" value="CAB1428503.1"/>
    <property type="molecule type" value="Genomic_DNA"/>
</dbReference>
<reference evidence="4" key="1">
    <citation type="submission" date="2020-03" db="EMBL/GenBank/DDBJ databases">
        <authorList>
            <person name="Weist P."/>
        </authorList>
    </citation>
    <scope>NUCLEOTIDE SEQUENCE</scope>
</reference>
<feature type="compositionally biased region" description="Basic and acidic residues" evidence="3">
    <location>
        <begin position="1"/>
        <end position="27"/>
    </location>
</feature>
<keyword evidence="1" id="KW-0597">Phosphoprotein</keyword>
<organism evidence="4 5">
    <name type="scientific">Pleuronectes platessa</name>
    <name type="common">European plaice</name>
    <dbReference type="NCBI Taxonomy" id="8262"/>
    <lineage>
        <taxon>Eukaryota</taxon>
        <taxon>Metazoa</taxon>
        <taxon>Chordata</taxon>
        <taxon>Craniata</taxon>
        <taxon>Vertebrata</taxon>
        <taxon>Euteleostomi</taxon>
        <taxon>Actinopterygii</taxon>
        <taxon>Neopterygii</taxon>
        <taxon>Teleostei</taxon>
        <taxon>Neoteleostei</taxon>
        <taxon>Acanthomorphata</taxon>
        <taxon>Carangaria</taxon>
        <taxon>Pleuronectiformes</taxon>
        <taxon>Pleuronectoidei</taxon>
        <taxon>Pleuronectidae</taxon>
        <taxon>Pleuronectes</taxon>
    </lineage>
</organism>
<dbReference type="Proteomes" id="UP001153269">
    <property type="component" value="Unassembled WGS sequence"/>
</dbReference>
<dbReference type="PANTHER" id="PTHR16154">
    <property type="entry name" value="NEURABIN"/>
    <property type="match status" value="1"/>
</dbReference>
<dbReference type="GO" id="GO:0014069">
    <property type="term" value="C:postsynaptic density"/>
    <property type="evidence" value="ECO:0007669"/>
    <property type="project" value="TreeGrafter"/>
</dbReference>
<feature type="compositionally biased region" description="Basic and acidic residues" evidence="3">
    <location>
        <begin position="45"/>
        <end position="55"/>
    </location>
</feature>
<dbReference type="InterPro" id="IPR043446">
    <property type="entry name" value="Neurabin-like"/>
</dbReference>
<evidence type="ECO:0000256" key="1">
    <source>
        <dbReference type="ARBA" id="ARBA00022553"/>
    </source>
</evidence>
<keyword evidence="2" id="KW-0175">Coiled coil</keyword>
<sequence>MTERVGGQREEDGTKDGTLRDPSSERTRFRHRSSPSYPVSSVIEVGREQSPRHPGPEGGYQGTWETGGLGVLSSSDRCTLKRRIKELHAAAEKQRKVLDKLEKQKAKQCRKEQEQRRS</sequence>
<dbReference type="GO" id="GO:0019722">
    <property type="term" value="P:calcium-mediated signaling"/>
    <property type="evidence" value="ECO:0007669"/>
    <property type="project" value="TreeGrafter"/>
</dbReference>
<dbReference type="GO" id="GO:0007015">
    <property type="term" value="P:actin filament organization"/>
    <property type="evidence" value="ECO:0007669"/>
    <property type="project" value="TreeGrafter"/>
</dbReference>
<dbReference type="GO" id="GO:0030425">
    <property type="term" value="C:dendrite"/>
    <property type="evidence" value="ECO:0007669"/>
    <property type="project" value="TreeGrafter"/>
</dbReference>
<proteinExistence type="predicted"/>
<evidence type="ECO:0000256" key="3">
    <source>
        <dbReference type="SAM" id="MobiDB-lite"/>
    </source>
</evidence>
<feature type="region of interest" description="Disordered" evidence="3">
    <location>
        <begin position="94"/>
        <end position="118"/>
    </location>
</feature>
<accession>A0A9N7UED3</accession>
<feature type="region of interest" description="Disordered" evidence="3">
    <location>
        <begin position="1"/>
        <end position="68"/>
    </location>
</feature>
<dbReference type="GO" id="GO:0031175">
    <property type="term" value="P:neuron projection development"/>
    <property type="evidence" value="ECO:0007669"/>
    <property type="project" value="TreeGrafter"/>
</dbReference>
<evidence type="ECO:0000313" key="4">
    <source>
        <dbReference type="EMBL" id="CAB1428503.1"/>
    </source>
</evidence>
<feature type="compositionally biased region" description="Gly residues" evidence="3">
    <location>
        <begin position="56"/>
        <end position="68"/>
    </location>
</feature>
<protein>
    <submittedName>
        <fullName evidence="4">Uncharacterized protein</fullName>
    </submittedName>
</protein>
<dbReference type="PANTHER" id="PTHR16154:SF24">
    <property type="entry name" value="NEURABIN-2"/>
    <property type="match status" value="1"/>
</dbReference>
<comment type="caution">
    <text evidence="4">The sequence shown here is derived from an EMBL/GenBank/DDBJ whole genome shotgun (WGS) entry which is preliminary data.</text>
</comment>
<gene>
    <name evidence="4" type="ORF">PLEPLA_LOCUS16476</name>
</gene>
<name>A0A9N7UED3_PLEPL</name>
<dbReference type="GO" id="GO:0051015">
    <property type="term" value="F:actin filament binding"/>
    <property type="evidence" value="ECO:0007669"/>
    <property type="project" value="TreeGrafter"/>
</dbReference>
<evidence type="ECO:0000313" key="5">
    <source>
        <dbReference type="Proteomes" id="UP001153269"/>
    </source>
</evidence>
<dbReference type="AlphaFoldDB" id="A0A9N7UED3"/>